<dbReference type="RefSeq" id="WP_068588554.1">
    <property type="nucleotide sequence ID" value="NZ_LRXL01000010.1"/>
</dbReference>
<protein>
    <recommendedName>
        <fullName evidence="2">Outer membrane protein beta-barrel domain-containing protein</fullName>
    </recommendedName>
</protein>
<dbReference type="Pfam" id="PF13568">
    <property type="entry name" value="OMP_b-brl_2"/>
    <property type="match status" value="1"/>
</dbReference>
<dbReference type="Gene3D" id="2.40.160.20">
    <property type="match status" value="1"/>
</dbReference>
<feature type="domain" description="Outer membrane protein beta-barrel" evidence="2">
    <location>
        <begin position="24"/>
        <end position="190"/>
    </location>
</feature>
<sequence>MTKKISLIGILLISMISVGQNEATDYGFKGGLNYSSLIDNNSNGLQPEFSGKIGFYIGAFLSLDLNEKFTLKPELLFSQQGSNFNIDFSDLNIFDPDDPRFIASTDGSINESMFLLPVLLQFGVAEKLGLGFGPQFGYVLSRKIDYDTNPINTQFIQNDDSEKIEFGISLDAEYLLNDNFGLNLRYNYGILERQNFNSSVLQLGVNYKL</sequence>
<keyword evidence="4" id="KW-1185">Reference proteome</keyword>
<proteinExistence type="predicted"/>
<dbReference type="OrthoDB" id="1114455at2"/>
<comment type="caution">
    <text evidence="3">The sequence shown here is derived from an EMBL/GenBank/DDBJ whole genome shotgun (WGS) entry which is preliminary data.</text>
</comment>
<dbReference type="AlphaFoldDB" id="A0A167KAW7"/>
<evidence type="ECO:0000313" key="4">
    <source>
        <dbReference type="Proteomes" id="UP000077013"/>
    </source>
</evidence>
<feature type="chain" id="PRO_5007889281" description="Outer membrane protein beta-barrel domain-containing protein" evidence="1">
    <location>
        <begin position="20"/>
        <end position="209"/>
    </location>
</feature>
<accession>A0A167KAW7</accession>
<evidence type="ECO:0000256" key="1">
    <source>
        <dbReference type="SAM" id="SignalP"/>
    </source>
</evidence>
<keyword evidence="1" id="KW-0732">Signal</keyword>
<dbReference type="InterPro" id="IPR011250">
    <property type="entry name" value="OMP/PagP_B-barrel"/>
</dbReference>
<organism evidence="3 4">
    <name type="scientific">Cochleicola gelatinilyticus</name>
    <dbReference type="NCBI Taxonomy" id="1763537"/>
    <lineage>
        <taxon>Bacteria</taxon>
        <taxon>Pseudomonadati</taxon>
        <taxon>Bacteroidota</taxon>
        <taxon>Flavobacteriia</taxon>
        <taxon>Flavobacteriales</taxon>
        <taxon>Flavobacteriaceae</taxon>
        <taxon>Cochleicola</taxon>
    </lineage>
</organism>
<dbReference type="EMBL" id="LRXL01000010">
    <property type="protein sequence ID" value="OAB81594.1"/>
    <property type="molecule type" value="Genomic_DNA"/>
</dbReference>
<reference evidence="3 4" key="1">
    <citation type="submission" date="2016-02" db="EMBL/GenBank/DDBJ databases">
        <title>Ulvibacter sp. LPB0005, isolated from Thais luteostoma.</title>
        <authorList>
            <person name="Shin S.-K."/>
            <person name="Yi H."/>
        </authorList>
    </citation>
    <scope>NUCLEOTIDE SEQUENCE [LARGE SCALE GENOMIC DNA]</scope>
    <source>
        <strain evidence="3 4">LPB0005</strain>
    </source>
</reference>
<dbReference type="Proteomes" id="UP000077013">
    <property type="component" value="Unassembled WGS sequence"/>
</dbReference>
<dbReference type="STRING" id="1763537.ULVI_00965"/>
<dbReference type="InterPro" id="IPR025665">
    <property type="entry name" value="Beta-barrel_OMP_2"/>
</dbReference>
<evidence type="ECO:0000259" key="2">
    <source>
        <dbReference type="Pfam" id="PF13568"/>
    </source>
</evidence>
<name>A0A167KAW7_9FLAO</name>
<evidence type="ECO:0000313" key="3">
    <source>
        <dbReference type="EMBL" id="OAB81594.1"/>
    </source>
</evidence>
<gene>
    <name evidence="3" type="ORF">ULVI_00965</name>
</gene>
<dbReference type="SUPFAM" id="SSF56925">
    <property type="entry name" value="OMPA-like"/>
    <property type="match status" value="1"/>
</dbReference>
<feature type="signal peptide" evidence="1">
    <location>
        <begin position="1"/>
        <end position="19"/>
    </location>
</feature>